<dbReference type="EMBL" id="JBHRSJ010000023">
    <property type="protein sequence ID" value="MFC2973074.1"/>
    <property type="molecule type" value="Genomic_DNA"/>
</dbReference>
<evidence type="ECO:0000256" key="2">
    <source>
        <dbReference type="ARBA" id="ARBA00022679"/>
    </source>
</evidence>
<evidence type="ECO:0000313" key="7">
    <source>
        <dbReference type="Proteomes" id="UP001595457"/>
    </source>
</evidence>
<protein>
    <recommendedName>
        <fullName evidence="1">[acyl-carrier-protein] S-malonyltransferase</fullName>
        <ecNumber evidence="1">2.3.1.39</ecNumber>
    </recommendedName>
</protein>
<comment type="caution">
    <text evidence="6">The sequence shown here is derived from an EMBL/GenBank/DDBJ whole genome shotgun (WGS) entry which is preliminary data.</text>
</comment>
<organism evidence="6 7">
    <name type="scientific">Azotobacter bryophylli</name>
    <dbReference type="NCBI Taxonomy" id="1986537"/>
    <lineage>
        <taxon>Bacteria</taxon>
        <taxon>Pseudomonadati</taxon>
        <taxon>Pseudomonadota</taxon>
        <taxon>Gammaproteobacteria</taxon>
        <taxon>Pseudomonadales</taxon>
        <taxon>Pseudomonadaceae</taxon>
        <taxon>Azotobacter</taxon>
    </lineage>
</organism>
<dbReference type="InterPro" id="IPR050858">
    <property type="entry name" value="Mal-CoA-ACP_Trans/PKS_FabD"/>
</dbReference>
<dbReference type="PRINTS" id="PR01483">
    <property type="entry name" value="FASYNTHASE"/>
</dbReference>
<evidence type="ECO:0000256" key="3">
    <source>
        <dbReference type="ARBA" id="ARBA00023315"/>
    </source>
</evidence>
<dbReference type="InterPro" id="IPR001227">
    <property type="entry name" value="Ac_transferase_dom_sf"/>
</dbReference>
<evidence type="ECO:0000259" key="5">
    <source>
        <dbReference type="SMART" id="SM00827"/>
    </source>
</evidence>
<comment type="catalytic activity">
    <reaction evidence="4">
        <text>holo-[ACP] + malonyl-CoA = malonyl-[ACP] + CoA</text>
        <dbReference type="Rhea" id="RHEA:41792"/>
        <dbReference type="Rhea" id="RHEA-COMP:9623"/>
        <dbReference type="Rhea" id="RHEA-COMP:9685"/>
        <dbReference type="ChEBI" id="CHEBI:57287"/>
        <dbReference type="ChEBI" id="CHEBI:57384"/>
        <dbReference type="ChEBI" id="CHEBI:64479"/>
        <dbReference type="ChEBI" id="CHEBI:78449"/>
        <dbReference type="EC" id="2.3.1.39"/>
    </reaction>
</comment>
<dbReference type="PANTHER" id="PTHR42681:SF1">
    <property type="entry name" value="MALONYL-COA-ACYL CARRIER PROTEIN TRANSACYLASE, MITOCHONDRIAL"/>
    <property type="match status" value="1"/>
</dbReference>
<dbReference type="SUPFAM" id="SSF52151">
    <property type="entry name" value="FabD/lysophospholipase-like"/>
    <property type="match status" value="1"/>
</dbReference>
<dbReference type="PANTHER" id="PTHR42681">
    <property type="entry name" value="MALONYL-COA-ACYL CARRIER PROTEIN TRANSACYLASE, MITOCHONDRIAL"/>
    <property type="match status" value="1"/>
</dbReference>
<dbReference type="SMART" id="SM00827">
    <property type="entry name" value="PKS_AT"/>
    <property type="match status" value="1"/>
</dbReference>
<dbReference type="RefSeq" id="WP_377814738.1">
    <property type="nucleotide sequence ID" value="NZ_JBHRSJ010000023.1"/>
</dbReference>
<evidence type="ECO:0000313" key="6">
    <source>
        <dbReference type="EMBL" id="MFC2973074.1"/>
    </source>
</evidence>
<sequence>MSQVSRPSILYVFPGQGSQYVGMGSDIHRRFSSVRELYERASSTLGLDVARLSFEDPDDQLNNTEFTQIALLTHSIACLEAFRELTCDEWAPSVVAGHSLGEYSALVAAGALTFEDALKLIRVRGHLMSCYGRGQMAAFRLDLESIKPLAEARYCGIGGCNLPDQTVVCGFENDLEALMEDVAARFGRHKTGRYLKTEGAFHTYLMIGAAERFRPHLDETPLEPPRVRVLSNYTGDYHPDDPEQIRASLFFQMFHPVKWMAGLQRALDDGVSLAIEFGGGIGREQPGRTPSPASRKPNLESIMRKAYRSANRPGLYLPAISSRSLQQSVRLLEVLRQADCAANAARPLDTAWVDERLFSLYLPAALGVASQSALDLGTLVQDLGLGAFVRTLMEAEENSLQTLQACCDPQLASAEPYLEVIVSGQTGAFLHYHGEDIRHELAGLAHRLARPVLRVSAGDLR</sequence>
<dbReference type="EC" id="2.3.1.39" evidence="1"/>
<evidence type="ECO:0000256" key="4">
    <source>
        <dbReference type="ARBA" id="ARBA00048462"/>
    </source>
</evidence>
<keyword evidence="3 6" id="KW-0012">Acyltransferase</keyword>
<dbReference type="InterPro" id="IPR014043">
    <property type="entry name" value="Acyl_transferase_dom"/>
</dbReference>
<feature type="domain" description="Malonyl-CoA:ACP transacylase (MAT)" evidence="5">
    <location>
        <begin position="12"/>
        <end position="306"/>
    </location>
</feature>
<dbReference type="Proteomes" id="UP001595457">
    <property type="component" value="Unassembled WGS sequence"/>
</dbReference>
<proteinExistence type="predicted"/>
<dbReference type="Pfam" id="PF00698">
    <property type="entry name" value="Acyl_transf_1"/>
    <property type="match status" value="1"/>
</dbReference>
<gene>
    <name evidence="6" type="ORF">ACFOJE_12720</name>
</gene>
<name>A0ABV7AUJ9_9GAMM</name>
<dbReference type="InterPro" id="IPR003965">
    <property type="entry name" value="Fatty_acid_synthase"/>
</dbReference>
<evidence type="ECO:0000256" key="1">
    <source>
        <dbReference type="ARBA" id="ARBA00013258"/>
    </source>
</evidence>
<dbReference type="Gene3D" id="3.40.366.10">
    <property type="entry name" value="Malonyl-Coenzyme A Acyl Carrier Protein, domain 2"/>
    <property type="match status" value="1"/>
</dbReference>
<dbReference type="GO" id="GO:0004314">
    <property type="term" value="F:[acyl-carrier-protein] S-malonyltransferase activity"/>
    <property type="evidence" value="ECO:0007669"/>
    <property type="project" value="UniProtKB-EC"/>
</dbReference>
<keyword evidence="7" id="KW-1185">Reference proteome</keyword>
<dbReference type="Gene3D" id="3.30.70.250">
    <property type="entry name" value="Malonyl-CoA ACP transacylase, ACP-binding"/>
    <property type="match status" value="1"/>
</dbReference>
<accession>A0ABV7AUJ9</accession>
<dbReference type="InterPro" id="IPR016035">
    <property type="entry name" value="Acyl_Trfase/lysoPLipase"/>
</dbReference>
<keyword evidence="2 6" id="KW-0808">Transferase</keyword>
<reference evidence="7" key="1">
    <citation type="journal article" date="2019" name="Int. J. Syst. Evol. Microbiol.">
        <title>The Global Catalogue of Microorganisms (GCM) 10K type strain sequencing project: providing services to taxonomists for standard genome sequencing and annotation.</title>
        <authorList>
            <consortium name="The Broad Institute Genomics Platform"/>
            <consortium name="The Broad Institute Genome Sequencing Center for Infectious Disease"/>
            <person name="Wu L."/>
            <person name="Ma J."/>
        </authorList>
    </citation>
    <scope>NUCLEOTIDE SEQUENCE [LARGE SCALE GENOMIC DNA]</scope>
    <source>
        <strain evidence="7">KCTC 62195</strain>
    </source>
</reference>